<protein>
    <recommendedName>
        <fullName evidence="4">BZIP domain-containing protein</fullName>
    </recommendedName>
</protein>
<dbReference type="SUPFAM" id="SSF57959">
    <property type="entry name" value="Leucine zipper domain"/>
    <property type="match status" value="1"/>
</dbReference>
<name>A0A9P9JJX5_9HYPO</name>
<dbReference type="InterPro" id="IPR046347">
    <property type="entry name" value="bZIP_sf"/>
</dbReference>
<reference evidence="2" key="1">
    <citation type="journal article" date="2021" name="Nat. Commun.">
        <title>Genetic determinants of endophytism in the Arabidopsis root mycobiome.</title>
        <authorList>
            <person name="Mesny F."/>
            <person name="Miyauchi S."/>
            <person name="Thiergart T."/>
            <person name="Pickel B."/>
            <person name="Atanasova L."/>
            <person name="Karlsson M."/>
            <person name="Huettel B."/>
            <person name="Barry K.W."/>
            <person name="Haridas S."/>
            <person name="Chen C."/>
            <person name="Bauer D."/>
            <person name="Andreopoulos W."/>
            <person name="Pangilinan J."/>
            <person name="LaButti K."/>
            <person name="Riley R."/>
            <person name="Lipzen A."/>
            <person name="Clum A."/>
            <person name="Drula E."/>
            <person name="Henrissat B."/>
            <person name="Kohler A."/>
            <person name="Grigoriev I.V."/>
            <person name="Martin F.M."/>
            <person name="Hacquard S."/>
        </authorList>
    </citation>
    <scope>NUCLEOTIDE SEQUENCE</scope>
    <source>
        <strain evidence="2">MPI-CAGE-AT-0147</strain>
    </source>
</reference>
<dbReference type="OrthoDB" id="4737775at2759"/>
<proteinExistence type="predicted"/>
<dbReference type="Proteomes" id="UP000738349">
    <property type="component" value="Unassembled WGS sequence"/>
</dbReference>
<feature type="compositionally biased region" description="Basic and acidic residues" evidence="1">
    <location>
        <begin position="1"/>
        <end position="27"/>
    </location>
</feature>
<feature type="compositionally biased region" description="Basic and acidic residues" evidence="1">
    <location>
        <begin position="57"/>
        <end position="68"/>
    </location>
</feature>
<evidence type="ECO:0000313" key="3">
    <source>
        <dbReference type="Proteomes" id="UP000738349"/>
    </source>
</evidence>
<evidence type="ECO:0008006" key="4">
    <source>
        <dbReference type="Google" id="ProtNLM"/>
    </source>
</evidence>
<evidence type="ECO:0000313" key="2">
    <source>
        <dbReference type="EMBL" id="KAH7165654.1"/>
    </source>
</evidence>
<comment type="caution">
    <text evidence="2">The sequence shown here is derived from an EMBL/GenBank/DDBJ whole genome shotgun (WGS) entry which is preliminary data.</text>
</comment>
<feature type="region of interest" description="Disordered" evidence="1">
    <location>
        <begin position="1"/>
        <end position="100"/>
    </location>
</feature>
<gene>
    <name evidence="2" type="ORF">EDB81DRAFT_679724</name>
</gene>
<sequence>MPPPKGHHDGKVVQPSKRERGRVAQREYRKRHASKFQSLQDENQRLKDAIRNISRVASRDKHQGRELSDAISEAVSAAGLQEASQEPEEEMTSSESSEVVLLADPTLPRETRSEQPRSSDQLEIGINAIYRDSNTSQALSQQVWLDSDRLVRIYEAPSDVAPYLGDGLYTIAGCLYWACTCYAVSLWKKLKNPGKLDHSEQSQWDRMFNHSKHLVDHDFLISLAQARLEFRKHGYIDRVHLQTHHADNKALLNVFKNVEQEYASKRETLQWWKKPQDVENYIKQHLTAFELAQLQDILEGRGSERALQAFGNLFETLTHSFVCFGDGPRWNVVHVSMSLGAWLGNRDQWWGSS</sequence>
<accession>A0A9P9JJX5</accession>
<dbReference type="EMBL" id="JAGMUV010000003">
    <property type="protein sequence ID" value="KAH7165654.1"/>
    <property type="molecule type" value="Genomic_DNA"/>
</dbReference>
<organism evidence="2 3">
    <name type="scientific">Dactylonectria macrodidyma</name>
    <dbReference type="NCBI Taxonomy" id="307937"/>
    <lineage>
        <taxon>Eukaryota</taxon>
        <taxon>Fungi</taxon>
        <taxon>Dikarya</taxon>
        <taxon>Ascomycota</taxon>
        <taxon>Pezizomycotina</taxon>
        <taxon>Sordariomycetes</taxon>
        <taxon>Hypocreomycetidae</taxon>
        <taxon>Hypocreales</taxon>
        <taxon>Nectriaceae</taxon>
        <taxon>Dactylonectria</taxon>
    </lineage>
</organism>
<dbReference type="GO" id="GO:0003700">
    <property type="term" value="F:DNA-binding transcription factor activity"/>
    <property type="evidence" value="ECO:0007669"/>
    <property type="project" value="InterPro"/>
</dbReference>
<dbReference type="AlphaFoldDB" id="A0A9P9JJX5"/>
<keyword evidence="3" id="KW-1185">Reference proteome</keyword>
<evidence type="ECO:0000256" key="1">
    <source>
        <dbReference type="SAM" id="MobiDB-lite"/>
    </source>
</evidence>